<dbReference type="SUPFAM" id="SSF56954">
    <property type="entry name" value="Outer membrane efflux proteins (OEP)"/>
    <property type="match status" value="1"/>
</dbReference>
<evidence type="ECO:0000256" key="2">
    <source>
        <dbReference type="RuleBase" id="RU362097"/>
    </source>
</evidence>
<keyword evidence="2" id="KW-0472">Membrane</keyword>
<dbReference type="InterPro" id="IPR003423">
    <property type="entry name" value="OMP_efflux"/>
</dbReference>
<evidence type="ECO:0000313" key="4">
    <source>
        <dbReference type="Proteomes" id="UP001209535"/>
    </source>
</evidence>
<dbReference type="NCBIfam" id="TIGR01845">
    <property type="entry name" value="outer_NodT"/>
    <property type="match status" value="1"/>
</dbReference>
<dbReference type="Proteomes" id="UP001209535">
    <property type="component" value="Unassembled WGS sequence"/>
</dbReference>
<evidence type="ECO:0000313" key="3">
    <source>
        <dbReference type="EMBL" id="MCU9846631.1"/>
    </source>
</evidence>
<dbReference type="PANTHER" id="PTHR30203:SF25">
    <property type="entry name" value="OUTER MEMBRANE PROTEIN-RELATED"/>
    <property type="match status" value="1"/>
</dbReference>
<dbReference type="EMBL" id="JAOVQO010000001">
    <property type="protein sequence ID" value="MCU9846631.1"/>
    <property type="molecule type" value="Genomic_DNA"/>
</dbReference>
<sequence>MAGKPLRDASCVASVAVASLLLTGCSVETPYQAPKFFFASTYTGHKDTAPVLLNNVAWWEGLKDPTLNSLVQRALAGSLSLAIATERVREAKADLAAVPTQVTANSDASVVRQKEVADTPETRADASLGLSWMLDPFGEQRLRKEASRARVEVADAEVDAARLLLLFNLANAYVDLRFNQRALVVRQKEVTSREETLELTESLLDKDAATKLDLVRAQARLAEARATVPGIRARIQGQKNQIATLLGTTPGRLDVNLDAGARQPMPRMSTGVGIPADLVRNRPDIRIAERLYYAAVAETGVARADLYPKLSLGGAISLARVGGNTGPEYFFGPAIALPTLPLQTGRARVAAQESRARQAHTNWTSTVINAIREVEDALSDYAQSRAATEQARNAVELYGEAVDLTRGMIALNGATLNELLDDEENLSDAEIALAANLRAQALAFVALNSSLGATVQGSGSPTVVASAGSE</sequence>
<comment type="similarity">
    <text evidence="1 2">Belongs to the outer membrane factor (OMF) (TC 1.B.17) family.</text>
</comment>
<dbReference type="Gene3D" id="2.20.200.10">
    <property type="entry name" value="Outer membrane efflux proteins (OEP)"/>
    <property type="match status" value="1"/>
</dbReference>
<evidence type="ECO:0000256" key="1">
    <source>
        <dbReference type="ARBA" id="ARBA00007613"/>
    </source>
</evidence>
<organism evidence="3 4">
    <name type="scientific">Albidovulum salinarum</name>
    <dbReference type="NCBI Taxonomy" id="2984153"/>
    <lineage>
        <taxon>Bacteria</taxon>
        <taxon>Pseudomonadati</taxon>
        <taxon>Pseudomonadota</taxon>
        <taxon>Alphaproteobacteria</taxon>
        <taxon>Rhodobacterales</taxon>
        <taxon>Paracoccaceae</taxon>
        <taxon>Albidovulum</taxon>
    </lineage>
</organism>
<comment type="caution">
    <text evidence="3">The sequence shown here is derived from an EMBL/GenBank/DDBJ whole genome shotgun (WGS) entry which is preliminary data.</text>
</comment>
<keyword evidence="2" id="KW-0812">Transmembrane</keyword>
<keyword evidence="2" id="KW-0564">Palmitate</keyword>
<keyword evidence="4" id="KW-1185">Reference proteome</keyword>
<dbReference type="PANTHER" id="PTHR30203">
    <property type="entry name" value="OUTER MEMBRANE CATION EFFLUX PROTEIN"/>
    <property type="match status" value="1"/>
</dbReference>
<proteinExistence type="inferred from homology"/>
<dbReference type="Gene3D" id="1.20.1600.10">
    <property type="entry name" value="Outer membrane efflux proteins (OEP)"/>
    <property type="match status" value="1"/>
</dbReference>
<dbReference type="PROSITE" id="PS51257">
    <property type="entry name" value="PROKAR_LIPOPROTEIN"/>
    <property type="match status" value="1"/>
</dbReference>
<comment type="subcellular location">
    <subcellularLocation>
        <location evidence="2">Cell membrane</location>
        <topology evidence="2">Lipid-anchor</topology>
    </subcellularLocation>
</comment>
<dbReference type="Pfam" id="PF02321">
    <property type="entry name" value="OEP"/>
    <property type="match status" value="2"/>
</dbReference>
<protein>
    <submittedName>
        <fullName evidence="3">Efflux transporter outer membrane subunit</fullName>
    </submittedName>
</protein>
<keyword evidence="2" id="KW-1134">Transmembrane beta strand</keyword>
<keyword evidence="2" id="KW-0449">Lipoprotein</keyword>
<reference evidence="3 4" key="1">
    <citation type="submission" date="2022-10" db="EMBL/GenBank/DDBJ databases">
        <title>Defluviimonas sp. nov., isolated from ocean surface sediments.</title>
        <authorList>
            <person name="He W."/>
            <person name="Wang L."/>
            <person name="Zhang D.-F."/>
        </authorList>
    </citation>
    <scope>NUCLEOTIDE SEQUENCE [LARGE SCALE GENOMIC DNA]</scope>
    <source>
        <strain evidence="3 4">WL0024</strain>
    </source>
</reference>
<accession>A0ABT2WY79</accession>
<dbReference type="InterPro" id="IPR010131">
    <property type="entry name" value="MdtP/NodT-like"/>
</dbReference>
<gene>
    <name evidence="3" type="ORF">OEZ60_01250</name>
</gene>
<dbReference type="RefSeq" id="WP_263332414.1">
    <property type="nucleotide sequence ID" value="NZ_JAOVQO010000001.1"/>
</dbReference>
<name>A0ABT2WY79_9RHOB</name>